<evidence type="ECO:0000313" key="2">
    <source>
        <dbReference type="EMBL" id="CQR73825.1"/>
    </source>
</evidence>
<proteinExistence type="predicted"/>
<dbReference type="RefSeq" id="WP_021171082.1">
    <property type="nucleotide sequence ID" value="NZ_CTRP01000014.1"/>
</dbReference>
<evidence type="ECO:0000256" key="1">
    <source>
        <dbReference type="SAM" id="MobiDB-lite"/>
    </source>
</evidence>
<accession>A0A0U1L2T3</accession>
<name>A0A0U1L2T3_9FIRM</name>
<sequence length="64" mass="6678">MLHDSKARLALATAESAQGTYAQFANATQDQNRQADVPADGAGYDSAYSGNQQPVKLGPGREPA</sequence>
<feature type="region of interest" description="Disordered" evidence="1">
    <location>
        <begin position="26"/>
        <end position="64"/>
    </location>
</feature>
<protein>
    <submittedName>
        <fullName evidence="2">Uncharacterized protein</fullName>
    </submittedName>
</protein>
<evidence type="ECO:0000313" key="3">
    <source>
        <dbReference type="Proteomes" id="UP000049855"/>
    </source>
</evidence>
<dbReference type="Proteomes" id="UP000049855">
    <property type="component" value="Unassembled WGS sequence"/>
</dbReference>
<dbReference type="EMBL" id="CTRP01000014">
    <property type="protein sequence ID" value="CQR73825.1"/>
    <property type="molecule type" value="Genomic_DNA"/>
</dbReference>
<gene>
    <name evidence="2" type="ORF">SpAn4DRAFT_0287</name>
</gene>
<keyword evidence="3" id="KW-1185">Reference proteome</keyword>
<reference evidence="3" key="1">
    <citation type="submission" date="2015-03" db="EMBL/GenBank/DDBJ databases">
        <authorList>
            <person name="Nijsse Bart"/>
        </authorList>
    </citation>
    <scope>NUCLEOTIDE SEQUENCE [LARGE SCALE GENOMIC DNA]</scope>
</reference>
<dbReference type="AlphaFoldDB" id="A0A0U1L2T3"/>
<organism evidence="2 3">
    <name type="scientific">Sporomusa ovata</name>
    <dbReference type="NCBI Taxonomy" id="2378"/>
    <lineage>
        <taxon>Bacteria</taxon>
        <taxon>Bacillati</taxon>
        <taxon>Bacillota</taxon>
        <taxon>Negativicutes</taxon>
        <taxon>Selenomonadales</taxon>
        <taxon>Sporomusaceae</taxon>
        <taxon>Sporomusa</taxon>
    </lineage>
</organism>